<proteinExistence type="predicted"/>
<evidence type="ECO:0000313" key="2">
    <source>
        <dbReference type="Proteomes" id="UP000051952"/>
    </source>
</evidence>
<name>A0A0S4JHE1_BODSA</name>
<keyword evidence="2" id="KW-1185">Reference proteome</keyword>
<evidence type="ECO:0000313" key="1">
    <source>
        <dbReference type="EMBL" id="CUG89553.1"/>
    </source>
</evidence>
<protein>
    <submittedName>
        <fullName evidence="1">Uncharacterized protein</fullName>
    </submittedName>
</protein>
<gene>
    <name evidence="1" type="ORF">BSAL_22025</name>
</gene>
<reference evidence="2" key="1">
    <citation type="submission" date="2015-09" db="EMBL/GenBank/DDBJ databases">
        <authorList>
            <consortium name="Pathogen Informatics"/>
        </authorList>
    </citation>
    <scope>NUCLEOTIDE SEQUENCE [LARGE SCALE GENOMIC DNA]</scope>
    <source>
        <strain evidence="2">Lake Konstanz</strain>
    </source>
</reference>
<dbReference type="EMBL" id="CYKH01001749">
    <property type="protein sequence ID" value="CUG89553.1"/>
    <property type="molecule type" value="Genomic_DNA"/>
</dbReference>
<dbReference type="VEuPathDB" id="TriTrypDB:BSAL_22025"/>
<dbReference type="Proteomes" id="UP000051952">
    <property type="component" value="Unassembled WGS sequence"/>
</dbReference>
<dbReference type="AlphaFoldDB" id="A0A0S4JHE1"/>
<accession>A0A0S4JHE1</accession>
<organism evidence="1 2">
    <name type="scientific">Bodo saltans</name>
    <name type="common">Flagellated protozoan</name>
    <dbReference type="NCBI Taxonomy" id="75058"/>
    <lineage>
        <taxon>Eukaryota</taxon>
        <taxon>Discoba</taxon>
        <taxon>Euglenozoa</taxon>
        <taxon>Kinetoplastea</taxon>
        <taxon>Metakinetoplastina</taxon>
        <taxon>Eubodonida</taxon>
        <taxon>Bodonidae</taxon>
        <taxon>Bodo</taxon>
    </lineage>
</organism>
<sequence>MAAPSTHPHPPSKELQTNTSLHLLLSLVPSQSSLRACVFPLSRVYVSFFLFVLLPATRPPQTQPPYASSQAGWRSTLMNCVTLFVRSVYGAALVQSSPVLHALYFSSHSHCYLFSTLFFLFFCFCERSRNREFDVRCVLSPDGVSSEIASKDHPHFHFFSPFLTLQKRDVTPFSNQSHSKLQPPSHFFFFPSPHSLFTPYLPPKLRFLILLSRVC</sequence>